<feature type="compositionally biased region" description="Basic residues" evidence="1">
    <location>
        <begin position="210"/>
        <end position="224"/>
    </location>
</feature>
<feature type="region of interest" description="Disordered" evidence="1">
    <location>
        <begin position="24"/>
        <end position="291"/>
    </location>
</feature>
<dbReference type="PATRIC" id="fig|1097667.3.peg.3642"/>
<comment type="caution">
    <text evidence="2">The sequence shown here is derived from an EMBL/GenBank/DDBJ whole genome shotgun (WGS) entry which is preliminary data.</text>
</comment>
<dbReference type="AlphaFoldDB" id="H0EA00"/>
<organism evidence="2 3">
    <name type="scientific">Patulibacter medicamentivorans</name>
    <dbReference type="NCBI Taxonomy" id="1097667"/>
    <lineage>
        <taxon>Bacteria</taxon>
        <taxon>Bacillati</taxon>
        <taxon>Actinomycetota</taxon>
        <taxon>Thermoleophilia</taxon>
        <taxon>Solirubrobacterales</taxon>
        <taxon>Patulibacteraceae</taxon>
        <taxon>Patulibacter</taxon>
    </lineage>
</organism>
<evidence type="ECO:0000256" key="1">
    <source>
        <dbReference type="SAM" id="MobiDB-lite"/>
    </source>
</evidence>
<feature type="compositionally biased region" description="Basic and acidic residues" evidence="1">
    <location>
        <begin position="259"/>
        <end position="268"/>
    </location>
</feature>
<dbReference type="EMBL" id="AGUD01000280">
    <property type="protein sequence ID" value="EHN09494.1"/>
    <property type="molecule type" value="Genomic_DNA"/>
</dbReference>
<accession>H0EA00</accession>
<evidence type="ECO:0000313" key="2">
    <source>
        <dbReference type="EMBL" id="EHN09494.1"/>
    </source>
</evidence>
<keyword evidence="3" id="KW-1185">Reference proteome</keyword>
<reference evidence="2 3" key="1">
    <citation type="journal article" date="2013" name="Biodegradation">
        <title>Quantitative proteomic analysis of ibuprofen-degrading Patulibacter sp. strain I11.</title>
        <authorList>
            <person name="Almeida B."/>
            <person name="Kjeldal H."/>
            <person name="Lolas I."/>
            <person name="Knudsen A.D."/>
            <person name="Carvalho G."/>
            <person name="Nielsen K.L."/>
            <person name="Barreto Crespo M.T."/>
            <person name="Stensballe A."/>
            <person name="Nielsen J.L."/>
        </authorList>
    </citation>
    <scope>NUCLEOTIDE SEQUENCE [LARGE SCALE GENOMIC DNA]</scope>
    <source>
        <strain evidence="2 3">I11</strain>
    </source>
</reference>
<evidence type="ECO:0000313" key="3">
    <source>
        <dbReference type="Proteomes" id="UP000005143"/>
    </source>
</evidence>
<protein>
    <submittedName>
        <fullName evidence="2">LigA</fullName>
    </submittedName>
</protein>
<sequence length="291" mass="31593">MPFLTAMPPVLADRRAPFTVARPSRIPTGFRAPPQRSNGSGRLVVAAGPERVGGPPLARAAVSCGGRRSGRRAARRFAFDGGRTFGHGDRRSRPGCRSFVQSGSGSDQVPRARSRGGKGGPSRPQGHRGGVRGGHGPRGGDADGRRRLRAVVGLRGPGPHRRWQPAGPAGHRRAHGRGPRGAARGGPRIGWDHGRRHRRARRAGDDVRPRCRKPRRRPGRPGKRRATDDRQRARPRRAWRRSHRARLAVVAGGGPEPADDPRAAERDLAGPAAGRGRDPDRDRQRHPRARK</sequence>
<dbReference type="Proteomes" id="UP000005143">
    <property type="component" value="Unassembled WGS sequence"/>
</dbReference>
<name>H0EA00_9ACTN</name>
<proteinExistence type="predicted"/>
<feature type="compositionally biased region" description="Basic residues" evidence="1">
    <location>
        <begin position="233"/>
        <end position="246"/>
    </location>
</feature>
<gene>
    <name evidence="2" type="ORF">PAI11_36730</name>
</gene>